<gene>
    <name evidence="12" type="ORF">QJS35_23805</name>
</gene>
<dbReference type="Proteomes" id="UP001493487">
    <property type="component" value="Unassembled WGS sequence"/>
</dbReference>
<comment type="similarity">
    <text evidence="5 7">Belongs to the DEAD box helicase family.</text>
</comment>
<evidence type="ECO:0000256" key="6">
    <source>
        <dbReference type="PROSITE-ProRule" id="PRU00552"/>
    </source>
</evidence>
<accession>A0ABV1KZ82</accession>
<feature type="short sequence motif" description="Q motif" evidence="6">
    <location>
        <begin position="1"/>
        <end position="29"/>
    </location>
</feature>
<evidence type="ECO:0000256" key="5">
    <source>
        <dbReference type="ARBA" id="ARBA00038437"/>
    </source>
</evidence>
<evidence type="ECO:0000313" key="12">
    <source>
        <dbReference type="EMBL" id="MEQ4485415.1"/>
    </source>
</evidence>
<dbReference type="PANTHER" id="PTHR47959:SF13">
    <property type="entry name" value="ATP-DEPENDENT RNA HELICASE RHLE"/>
    <property type="match status" value="1"/>
</dbReference>
<keyword evidence="4 7" id="KW-0067">ATP-binding</keyword>
<dbReference type="RefSeq" id="WP_232187898.1">
    <property type="nucleotide sequence ID" value="NZ_JAIOAP010000014.1"/>
</dbReference>
<evidence type="ECO:0000313" key="13">
    <source>
        <dbReference type="Proteomes" id="UP001493487"/>
    </source>
</evidence>
<dbReference type="InterPro" id="IPR014014">
    <property type="entry name" value="RNA_helicase_DEAD_Q_motif"/>
</dbReference>
<dbReference type="PROSITE" id="PS00039">
    <property type="entry name" value="DEAD_ATP_HELICASE"/>
    <property type="match status" value="1"/>
</dbReference>
<dbReference type="InterPro" id="IPR000629">
    <property type="entry name" value="RNA-helicase_DEAD-box_CS"/>
</dbReference>
<evidence type="ECO:0000256" key="4">
    <source>
        <dbReference type="ARBA" id="ARBA00022840"/>
    </source>
</evidence>
<dbReference type="Pfam" id="PF00271">
    <property type="entry name" value="Helicase_C"/>
    <property type="match status" value="1"/>
</dbReference>
<dbReference type="PROSITE" id="PS51192">
    <property type="entry name" value="HELICASE_ATP_BIND_1"/>
    <property type="match status" value="1"/>
</dbReference>
<evidence type="ECO:0000256" key="7">
    <source>
        <dbReference type="RuleBase" id="RU000492"/>
    </source>
</evidence>
<dbReference type="SMART" id="SM00490">
    <property type="entry name" value="HELICc"/>
    <property type="match status" value="1"/>
</dbReference>
<dbReference type="SUPFAM" id="SSF52540">
    <property type="entry name" value="P-loop containing nucleoside triphosphate hydrolases"/>
    <property type="match status" value="2"/>
</dbReference>
<comment type="caution">
    <text evidence="12">The sequence shown here is derived from an EMBL/GenBank/DDBJ whole genome shotgun (WGS) entry which is preliminary data.</text>
</comment>
<evidence type="ECO:0000256" key="2">
    <source>
        <dbReference type="ARBA" id="ARBA00022801"/>
    </source>
</evidence>
<feature type="domain" description="DEAD-box RNA helicase Q" evidence="11">
    <location>
        <begin position="1"/>
        <end position="29"/>
    </location>
</feature>
<dbReference type="Pfam" id="PF00270">
    <property type="entry name" value="DEAD"/>
    <property type="match status" value="1"/>
</dbReference>
<dbReference type="CDD" id="cd00268">
    <property type="entry name" value="DEADc"/>
    <property type="match status" value="1"/>
</dbReference>
<name>A0ABV1KZ82_9BACL</name>
<keyword evidence="3 7" id="KW-0347">Helicase</keyword>
<keyword evidence="13" id="KW-1185">Reference proteome</keyword>
<dbReference type="InterPro" id="IPR027417">
    <property type="entry name" value="P-loop_NTPase"/>
</dbReference>
<sequence>MTFNDLGIIPAVLKALSKENYTAPTPIQEQAIPAVLAGRDLLGCAQTGTGKTAAFAVPIIQLLSEQQSRPITQRRIRSLILTPTRELALQISENIQAYSQYTHLRCSAIVGGVSQKAQERSLNQGADIIIATPGRLIDLMNQKRIDLQYVQILVLDEADRMLDMGFIHDVKKIILKMPSKKQTLFFSATMPPEIAKMVKSLLVNPVKVEITPVSSTVDRIKQSVYLVDKANKQNQLNYLLQDKSIVSALVFTRTKHGADRVVRDLTKVKISAQAIHGNKSQNARQAALSNFKSGETRVLVATDIAARGIDIEELSHVINFNLPNISETYVHRIGRTGRAGLSGIAISLCETEEIPYLKDIEKLIGKTIPEVKDHPYPMLGTTQPLKAEDSSTLAALKPPKSKANPVLKPKSEWFKKGRN</sequence>
<keyword evidence="1 7" id="KW-0547">Nucleotide-binding</keyword>
<keyword evidence="2 7" id="KW-0378">Hydrolase</keyword>
<feature type="compositionally biased region" description="Basic and acidic residues" evidence="8">
    <location>
        <begin position="409"/>
        <end position="419"/>
    </location>
</feature>
<dbReference type="InterPro" id="IPR001650">
    <property type="entry name" value="Helicase_C-like"/>
</dbReference>
<dbReference type="CDD" id="cd18787">
    <property type="entry name" value="SF2_C_DEAD"/>
    <property type="match status" value="1"/>
</dbReference>
<evidence type="ECO:0000256" key="3">
    <source>
        <dbReference type="ARBA" id="ARBA00022806"/>
    </source>
</evidence>
<dbReference type="Gene3D" id="3.40.50.300">
    <property type="entry name" value="P-loop containing nucleotide triphosphate hydrolases"/>
    <property type="match status" value="2"/>
</dbReference>
<evidence type="ECO:0000256" key="1">
    <source>
        <dbReference type="ARBA" id="ARBA00022741"/>
    </source>
</evidence>
<dbReference type="InterPro" id="IPR014001">
    <property type="entry name" value="Helicase_ATP-bd"/>
</dbReference>
<proteinExistence type="inferred from homology"/>
<evidence type="ECO:0000256" key="8">
    <source>
        <dbReference type="SAM" id="MobiDB-lite"/>
    </source>
</evidence>
<evidence type="ECO:0000259" key="9">
    <source>
        <dbReference type="PROSITE" id="PS51192"/>
    </source>
</evidence>
<feature type="domain" description="Helicase ATP-binding" evidence="9">
    <location>
        <begin position="32"/>
        <end position="208"/>
    </location>
</feature>
<dbReference type="PROSITE" id="PS51195">
    <property type="entry name" value="Q_MOTIF"/>
    <property type="match status" value="1"/>
</dbReference>
<reference evidence="12 13" key="1">
    <citation type="journal article" date="2023" name="Genome Announc.">
        <title>Pan-Genome Analyses of the Genus Cohnella and Proposal of the Novel Species Cohnella silvisoli sp. nov., Isolated from Forest Soil.</title>
        <authorList>
            <person name="Wang C."/>
            <person name="Mao L."/>
            <person name="Bao G."/>
            <person name="Zhu H."/>
        </authorList>
    </citation>
    <scope>NUCLEOTIDE SEQUENCE [LARGE SCALE GENOMIC DNA]</scope>
    <source>
        <strain evidence="12 13">NL03-T5-1</strain>
    </source>
</reference>
<dbReference type="GO" id="GO:0004386">
    <property type="term" value="F:helicase activity"/>
    <property type="evidence" value="ECO:0007669"/>
    <property type="project" value="UniProtKB-KW"/>
</dbReference>
<dbReference type="PANTHER" id="PTHR47959">
    <property type="entry name" value="ATP-DEPENDENT RNA HELICASE RHLE-RELATED"/>
    <property type="match status" value="1"/>
</dbReference>
<dbReference type="SMART" id="SM00487">
    <property type="entry name" value="DEXDc"/>
    <property type="match status" value="1"/>
</dbReference>
<protein>
    <submittedName>
        <fullName evidence="12">DEAD/DEAH box helicase</fullName>
    </submittedName>
</protein>
<dbReference type="PROSITE" id="PS51194">
    <property type="entry name" value="HELICASE_CTER"/>
    <property type="match status" value="1"/>
</dbReference>
<dbReference type="EMBL" id="JASKHM010000015">
    <property type="protein sequence ID" value="MEQ4485415.1"/>
    <property type="molecule type" value="Genomic_DNA"/>
</dbReference>
<dbReference type="InterPro" id="IPR044742">
    <property type="entry name" value="DEAD/DEAH_RhlB"/>
</dbReference>
<evidence type="ECO:0000259" key="10">
    <source>
        <dbReference type="PROSITE" id="PS51194"/>
    </source>
</evidence>
<evidence type="ECO:0000259" key="11">
    <source>
        <dbReference type="PROSITE" id="PS51195"/>
    </source>
</evidence>
<organism evidence="12 13">
    <name type="scientific">Cohnella silvisoli</name>
    <dbReference type="NCBI Taxonomy" id="2873699"/>
    <lineage>
        <taxon>Bacteria</taxon>
        <taxon>Bacillati</taxon>
        <taxon>Bacillota</taxon>
        <taxon>Bacilli</taxon>
        <taxon>Bacillales</taxon>
        <taxon>Paenibacillaceae</taxon>
        <taxon>Cohnella</taxon>
    </lineage>
</organism>
<dbReference type="InterPro" id="IPR011545">
    <property type="entry name" value="DEAD/DEAH_box_helicase_dom"/>
</dbReference>
<feature type="region of interest" description="Disordered" evidence="8">
    <location>
        <begin position="375"/>
        <end position="419"/>
    </location>
</feature>
<dbReference type="InterPro" id="IPR050079">
    <property type="entry name" value="DEAD_box_RNA_helicase"/>
</dbReference>
<feature type="domain" description="Helicase C-terminal" evidence="10">
    <location>
        <begin position="232"/>
        <end position="379"/>
    </location>
</feature>